<evidence type="ECO:0000256" key="5">
    <source>
        <dbReference type="ARBA" id="ARBA00037982"/>
    </source>
</evidence>
<keyword evidence="2" id="KW-0547">Nucleotide-binding</keyword>
<keyword evidence="1" id="KW-0808">Transferase</keyword>
<name>A0A4P9WBC7_9FUNG</name>
<sequence>QIVAGLCHVHGQNVIHRDLKPENIFLEEDHVYLGDFGLAKSIAEHILSPTSYDFFFAPGTYLYLAPEILNEGVCTTKSDIYSLGVLMFELFYKFDTAMERAVVSL</sequence>
<evidence type="ECO:0000313" key="7">
    <source>
        <dbReference type="EMBL" id="RKO89552.1"/>
    </source>
</evidence>
<dbReference type="AlphaFoldDB" id="A0A4P9WBC7"/>
<dbReference type="GO" id="GO:0005634">
    <property type="term" value="C:nucleus"/>
    <property type="evidence" value="ECO:0007669"/>
    <property type="project" value="TreeGrafter"/>
</dbReference>
<evidence type="ECO:0000256" key="2">
    <source>
        <dbReference type="ARBA" id="ARBA00022741"/>
    </source>
</evidence>
<keyword evidence="4" id="KW-0067">ATP-binding</keyword>
<evidence type="ECO:0000313" key="8">
    <source>
        <dbReference type="Proteomes" id="UP000269721"/>
    </source>
</evidence>
<keyword evidence="8" id="KW-1185">Reference proteome</keyword>
<dbReference type="Pfam" id="PF00069">
    <property type="entry name" value="Pkinase"/>
    <property type="match status" value="1"/>
</dbReference>
<organism evidence="7 8">
    <name type="scientific">Blyttiomyces helicus</name>
    <dbReference type="NCBI Taxonomy" id="388810"/>
    <lineage>
        <taxon>Eukaryota</taxon>
        <taxon>Fungi</taxon>
        <taxon>Fungi incertae sedis</taxon>
        <taxon>Chytridiomycota</taxon>
        <taxon>Chytridiomycota incertae sedis</taxon>
        <taxon>Chytridiomycetes</taxon>
        <taxon>Chytridiomycetes incertae sedis</taxon>
        <taxon>Blyttiomyces</taxon>
    </lineage>
</organism>
<dbReference type="GO" id="GO:0004672">
    <property type="term" value="F:protein kinase activity"/>
    <property type="evidence" value="ECO:0007669"/>
    <property type="project" value="InterPro"/>
</dbReference>
<dbReference type="PROSITE" id="PS50011">
    <property type="entry name" value="PROTEIN_KINASE_DOM"/>
    <property type="match status" value="1"/>
</dbReference>
<reference evidence="8" key="1">
    <citation type="journal article" date="2018" name="Nat. Microbiol.">
        <title>Leveraging single-cell genomics to expand the fungal tree of life.</title>
        <authorList>
            <person name="Ahrendt S.R."/>
            <person name="Quandt C.A."/>
            <person name="Ciobanu D."/>
            <person name="Clum A."/>
            <person name="Salamov A."/>
            <person name="Andreopoulos B."/>
            <person name="Cheng J.F."/>
            <person name="Woyke T."/>
            <person name="Pelin A."/>
            <person name="Henrissat B."/>
            <person name="Reynolds N.K."/>
            <person name="Benny G.L."/>
            <person name="Smith M.E."/>
            <person name="James T.Y."/>
            <person name="Grigoriev I.V."/>
        </authorList>
    </citation>
    <scope>NUCLEOTIDE SEQUENCE [LARGE SCALE GENOMIC DNA]</scope>
</reference>
<protein>
    <submittedName>
        <fullName evidence="7">Kinase-like domain-containing protein</fullName>
    </submittedName>
</protein>
<keyword evidence="3 7" id="KW-0418">Kinase</keyword>
<dbReference type="SMART" id="SM00220">
    <property type="entry name" value="S_TKc"/>
    <property type="match status" value="1"/>
</dbReference>
<evidence type="ECO:0000256" key="4">
    <source>
        <dbReference type="ARBA" id="ARBA00022840"/>
    </source>
</evidence>
<feature type="domain" description="Protein kinase" evidence="6">
    <location>
        <begin position="1"/>
        <end position="105"/>
    </location>
</feature>
<dbReference type="PANTHER" id="PTHR11042">
    <property type="entry name" value="EUKARYOTIC TRANSLATION INITIATION FACTOR 2-ALPHA KINASE EIF2-ALPHA KINASE -RELATED"/>
    <property type="match status" value="1"/>
</dbReference>
<dbReference type="Gene3D" id="1.10.510.10">
    <property type="entry name" value="Transferase(Phosphotransferase) domain 1"/>
    <property type="match status" value="1"/>
</dbReference>
<dbReference type="Proteomes" id="UP000269721">
    <property type="component" value="Unassembled WGS sequence"/>
</dbReference>
<dbReference type="InterPro" id="IPR050339">
    <property type="entry name" value="CC_SR_Kinase"/>
</dbReference>
<comment type="similarity">
    <text evidence="5">Belongs to the protein kinase superfamily. Ser/Thr protein kinase family. GCN2 subfamily.</text>
</comment>
<dbReference type="EMBL" id="KZ996023">
    <property type="protein sequence ID" value="RKO89552.1"/>
    <property type="molecule type" value="Genomic_DNA"/>
</dbReference>
<evidence type="ECO:0000259" key="6">
    <source>
        <dbReference type="PROSITE" id="PS50011"/>
    </source>
</evidence>
<dbReference type="InterPro" id="IPR000719">
    <property type="entry name" value="Prot_kinase_dom"/>
</dbReference>
<proteinExistence type="inferred from homology"/>
<dbReference type="OrthoDB" id="341578at2759"/>
<dbReference type="PROSITE" id="PS00108">
    <property type="entry name" value="PROTEIN_KINASE_ST"/>
    <property type="match status" value="1"/>
</dbReference>
<feature type="non-terminal residue" evidence="7">
    <location>
        <position position="1"/>
    </location>
</feature>
<accession>A0A4P9WBC7</accession>
<dbReference type="SUPFAM" id="SSF56112">
    <property type="entry name" value="Protein kinase-like (PK-like)"/>
    <property type="match status" value="1"/>
</dbReference>
<evidence type="ECO:0000256" key="1">
    <source>
        <dbReference type="ARBA" id="ARBA00022679"/>
    </source>
</evidence>
<dbReference type="InterPro" id="IPR011009">
    <property type="entry name" value="Kinase-like_dom_sf"/>
</dbReference>
<evidence type="ECO:0000256" key="3">
    <source>
        <dbReference type="ARBA" id="ARBA00022777"/>
    </source>
</evidence>
<gene>
    <name evidence="7" type="ORF">BDK51DRAFT_15933</name>
</gene>
<dbReference type="InterPro" id="IPR008271">
    <property type="entry name" value="Ser/Thr_kinase_AS"/>
</dbReference>
<dbReference type="GO" id="GO:0005524">
    <property type="term" value="F:ATP binding"/>
    <property type="evidence" value="ECO:0007669"/>
    <property type="project" value="UniProtKB-KW"/>
</dbReference>
<dbReference type="GO" id="GO:0005737">
    <property type="term" value="C:cytoplasm"/>
    <property type="evidence" value="ECO:0007669"/>
    <property type="project" value="TreeGrafter"/>
</dbReference>